<proteinExistence type="predicted"/>
<protein>
    <submittedName>
        <fullName evidence="2">Uncharacterized protein</fullName>
    </submittedName>
</protein>
<keyword evidence="1" id="KW-0175">Coiled coil</keyword>
<accession>A0ABR2WYQ9</accession>
<feature type="coiled-coil region" evidence="1">
    <location>
        <begin position="182"/>
        <end position="209"/>
    </location>
</feature>
<dbReference type="Proteomes" id="UP001479436">
    <property type="component" value="Unassembled WGS sequence"/>
</dbReference>
<evidence type="ECO:0000313" key="3">
    <source>
        <dbReference type="Proteomes" id="UP001479436"/>
    </source>
</evidence>
<organism evidence="2 3">
    <name type="scientific">Basidiobolus ranarum</name>
    <dbReference type="NCBI Taxonomy" id="34480"/>
    <lineage>
        <taxon>Eukaryota</taxon>
        <taxon>Fungi</taxon>
        <taxon>Fungi incertae sedis</taxon>
        <taxon>Zoopagomycota</taxon>
        <taxon>Entomophthoromycotina</taxon>
        <taxon>Basidiobolomycetes</taxon>
        <taxon>Basidiobolales</taxon>
        <taxon>Basidiobolaceae</taxon>
        <taxon>Basidiobolus</taxon>
    </lineage>
</organism>
<sequence>MLPLISLSPERFSKRHSQAFAGLQSIIQYNIDDHLNTLPKSSLTLSKFQNLSFALKENQGTLELVHGLETFAQNLEQETIVVTKSLLYLKRLPLPEFSEELCRYSNQTYPTFEKPTLPLCRYKSLDSCDAPDVSSETQDMSSPSLKVVLAEISQDRVSWQYNQILDYITRLISEVSSKKCILENSVHEIDQLSNQITSKSNEVEKITMKALGQKAIHLFKDHPGLLRDLGEAIRKIEGTYSVHFHPYVILHVFISAIQYRQHQLASFLLDQDYNWIEKMASDIEKTVQTAITLAHQIMQQHDKLMNWRRKLLDVYLDKKKQICRVKPNKYLFEKNQLLEQKKTLTHRSFSKLQELTAETAQTAEQFLTHVRNLFHEIDEKITSNSNIDQHERELLSQLMTSSFDAPTTTKAPPSYNQSLVSKKSTHDQLEFNSRASAAHIYSFELKHQNELERLLHLIQVLDAQGKVLIMVNEIFSSWVQPFGHGKA</sequence>
<reference evidence="2 3" key="1">
    <citation type="submission" date="2023-04" db="EMBL/GenBank/DDBJ databases">
        <title>Genome of Basidiobolus ranarum AG-B5.</title>
        <authorList>
            <person name="Stajich J.E."/>
            <person name="Carter-House D."/>
            <person name="Gryganskyi A."/>
        </authorList>
    </citation>
    <scope>NUCLEOTIDE SEQUENCE [LARGE SCALE GENOMIC DNA]</scope>
    <source>
        <strain evidence="2 3">AG-B5</strain>
    </source>
</reference>
<dbReference type="EMBL" id="JASJQH010000141">
    <property type="protein sequence ID" value="KAK9766600.1"/>
    <property type="molecule type" value="Genomic_DNA"/>
</dbReference>
<keyword evidence="3" id="KW-1185">Reference proteome</keyword>
<evidence type="ECO:0000256" key="1">
    <source>
        <dbReference type="SAM" id="Coils"/>
    </source>
</evidence>
<name>A0ABR2WYQ9_9FUNG</name>
<evidence type="ECO:0000313" key="2">
    <source>
        <dbReference type="EMBL" id="KAK9766600.1"/>
    </source>
</evidence>
<gene>
    <name evidence="2" type="ORF">K7432_004200</name>
</gene>
<comment type="caution">
    <text evidence="2">The sequence shown here is derived from an EMBL/GenBank/DDBJ whole genome shotgun (WGS) entry which is preliminary data.</text>
</comment>